<organism evidence="1 2">
    <name type="scientific">Nocardia jiangxiensis</name>
    <dbReference type="NCBI Taxonomy" id="282685"/>
    <lineage>
        <taxon>Bacteria</taxon>
        <taxon>Bacillati</taxon>
        <taxon>Actinomycetota</taxon>
        <taxon>Actinomycetes</taxon>
        <taxon>Mycobacteriales</taxon>
        <taxon>Nocardiaceae</taxon>
        <taxon>Nocardia</taxon>
    </lineage>
</organism>
<dbReference type="EMBL" id="JBIAQY010000013">
    <property type="protein sequence ID" value="MFF3572471.1"/>
    <property type="molecule type" value="Genomic_DNA"/>
</dbReference>
<evidence type="ECO:0000313" key="2">
    <source>
        <dbReference type="Proteomes" id="UP001601992"/>
    </source>
</evidence>
<reference evidence="1 2" key="1">
    <citation type="submission" date="2024-10" db="EMBL/GenBank/DDBJ databases">
        <title>The Natural Products Discovery Center: Release of the First 8490 Sequenced Strains for Exploring Actinobacteria Biosynthetic Diversity.</title>
        <authorList>
            <person name="Kalkreuter E."/>
            <person name="Kautsar S.A."/>
            <person name="Yang D."/>
            <person name="Bader C.D."/>
            <person name="Teijaro C.N."/>
            <person name="Fluegel L."/>
            <person name="Davis C.M."/>
            <person name="Simpson J.R."/>
            <person name="Lauterbach L."/>
            <person name="Steele A.D."/>
            <person name="Gui C."/>
            <person name="Meng S."/>
            <person name="Li G."/>
            <person name="Viehrig K."/>
            <person name="Ye F."/>
            <person name="Su P."/>
            <person name="Kiefer A.F."/>
            <person name="Nichols A."/>
            <person name="Cepeda A.J."/>
            <person name="Yan W."/>
            <person name="Fan B."/>
            <person name="Jiang Y."/>
            <person name="Adhikari A."/>
            <person name="Zheng C.-J."/>
            <person name="Schuster L."/>
            <person name="Cowan T.M."/>
            <person name="Smanski M.J."/>
            <person name="Chevrette M.G."/>
            <person name="De Carvalho L.P.S."/>
            <person name="Shen B."/>
        </authorList>
    </citation>
    <scope>NUCLEOTIDE SEQUENCE [LARGE SCALE GENOMIC DNA]</scope>
    <source>
        <strain evidence="1 2">NPDC002593</strain>
    </source>
</reference>
<dbReference type="RefSeq" id="WP_245567842.1">
    <property type="nucleotide sequence ID" value="NZ_JBIAQY010000013.1"/>
</dbReference>
<proteinExistence type="predicted"/>
<gene>
    <name evidence="1" type="ORF">ACFYXQ_32355</name>
</gene>
<evidence type="ECO:0000313" key="1">
    <source>
        <dbReference type="EMBL" id="MFF3572471.1"/>
    </source>
</evidence>
<protein>
    <submittedName>
        <fullName evidence="1">Uncharacterized protein</fullName>
    </submittedName>
</protein>
<name>A0ABW6S858_9NOCA</name>
<dbReference type="Proteomes" id="UP001601992">
    <property type="component" value="Unassembled WGS sequence"/>
</dbReference>
<sequence>MTIDYAHLIMQKHLECPATICRVKAQAKQRLIEAGRLIPADVPHLGF</sequence>
<comment type="caution">
    <text evidence="1">The sequence shown here is derived from an EMBL/GenBank/DDBJ whole genome shotgun (WGS) entry which is preliminary data.</text>
</comment>
<accession>A0ABW6S858</accession>
<keyword evidence="2" id="KW-1185">Reference proteome</keyword>